<dbReference type="Proteomes" id="UP001652461">
    <property type="component" value="Unassembled WGS sequence"/>
</dbReference>
<dbReference type="RefSeq" id="WP_158364783.1">
    <property type="nucleotide sequence ID" value="NZ_JAOQKC010000022.1"/>
</dbReference>
<feature type="transmembrane region" description="Helical" evidence="1">
    <location>
        <begin position="187"/>
        <end position="214"/>
    </location>
</feature>
<organism evidence="2 3">
    <name type="scientific">Laedolimicola ammoniilytica</name>
    <dbReference type="NCBI Taxonomy" id="2981771"/>
    <lineage>
        <taxon>Bacteria</taxon>
        <taxon>Bacillati</taxon>
        <taxon>Bacillota</taxon>
        <taxon>Clostridia</taxon>
        <taxon>Lachnospirales</taxon>
        <taxon>Lachnospiraceae</taxon>
        <taxon>Laedolimicola</taxon>
    </lineage>
</organism>
<keyword evidence="3" id="KW-1185">Reference proteome</keyword>
<proteinExistence type="predicted"/>
<feature type="transmembrane region" description="Helical" evidence="1">
    <location>
        <begin position="84"/>
        <end position="103"/>
    </location>
</feature>
<feature type="transmembrane region" description="Helical" evidence="1">
    <location>
        <begin position="123"/>
        <end position="143"/>
    </location>
</feature>
<keyword evidence="1" id="KW-1133">Transmembrane helix</keyword>
<keyword evidence="1" id="KW-0472">Membrane</keyword>
<accession>A0ABT2S035</accession>
<evidence type="ECO:0000313" key="3">
    <source>
        <dbReference type="Proteomes" id="UP001652461"/>
    </source>
</evidence>
<feature type="transmembrane region" description="Helical" evidence="1">
    <location>
        <begin position="9"/>
        <end position="28"/>
    </location>
</feature>
<feature type="transmembrane region" description="Helical" evidence="1">
    <location>
        <begin position="286"/>
        <end position="302"/>
    </location>
</feature>
<sequence>MIWLKDKRTWILLGFYGVLAILFHMFWLKLGGGDDYYFMTCLDDTSFGAFMVKRWYGWSSRLVIEGVLVLVLQQPIWVWKVLDILVSVLIAWLLCGFFCSGYGKHGSGSSIQTDKNTLSGTWTAVPLTSLILFLCLLLSYDFTEMDSAGYMTTTINYWWPLAALLVAALPLYLWYQDGACKKGFYVLGAFAAIFAINQEQICAMALLACLYLLITDKLRGRKTNPYLYLLLTLSIFFAVCVVICPGNAARKASNIDFWFPAYAGFSLVQKILLGWYSLLKTLYQDLNLPYLLMTMILLAAVWKKQRSLPARVIAAIPLLSNLGLLGVLLFGRYREYPWVHLILHVFDFDQPVVYYQGSLPDSVRILLLVYTLCCVCVVISLFLIWGRTKRFMDTLALLVIASASKISMGLSPTVWASSERTSIFLDFGFILLGMLAVQELERATETPGTQADNSL</sequence>
<evidence type="ECO:0000256" key="1">
    <source>
        <dbReference type="SAM" id="Phobius"/>
    </source>
</evidence>
<feature type="transmembrane region" description="Helical" evidence="1">
    <location>
        <begin position="55"/>
        <end position="72"/>
    </location>
</feature>
<dbReference type="EMBL" id="JAOQKC010000022">
    <property type="protein sequence ID" value="MCU6697950.1"/>
    <property type="molecule type" value="Genomic_DNA"/>
</dbReference>
<feature type="transmembrane region" description="Helical" evidence="1">
    <location>
        <begin position="363"/>
        <end position="383"/>
    </location>
</feature>
<evidence type="ECO:0000313" key="2">
    <source>
        <dbReference type="EMBL" id="MCU6697950.1"/>
    </source>
</evidence>
<feature type="transmembrane region" description="Helical" evidence="1">
    <location>
        <begin position="155"/>
        <end position="175"/>
    </location>
</feature>
<keyword evidence="1" id="KW-0812">Transmembrane</keyword>
<comment type="caution">
    <text evidence="2">The sequence shown here is derived from an EMBL/GenBank/DDBJ whole genome shotgun (WGS) entry which is preliminary data.</text>
</comment>
<feature type="transmembrane region" description="Helical" evidence="1">
    <location>
        <begin position="308"/>
        <end position="331"/>
    </location>
</feature>
<feature type="transmembrane region" description="Helical" evidence="1">
    <location>
        <begin position="226"/>
        <end position="249"/>
    </location>
</feature>
<reference evidence="2 3" key="1">
    <citation type="journal article" date="2021" name="ISME Commun">
        <title>Automated analysis of genomic sequences facilitates high-throughput and comprehensive description of bacteria.</title>
        <authorList>
            <person name="Hitch T.C.A."/>
        </authorList>
    </citation>
    <scope>NUCLEOTIDE SEQUENCE [LARGE SCALE GENOMIC DNA]</scope>
    <source>
        <strain evidence="2 3">Sanger_04</strain>
    </source>
</reference>
<name>A0ABT2S035_9FIRM</name>
<gene>
    <name evidence="2" type="ORF">OCV63_13775</name>
</gene>
<protein>
    <submittedName>
        <fullName evidence="2">Uncharacterized protein</fullName>
    </submittedName>
</protein>